<name>A0A4Q9FQV4_9FLAO</name>
<reference evidence="6 7" key="1">
    <citation type="journal article" date="2015" name="Int. J. Syst. Evol. Microbiol.">
        <title>Hyunsoonleella pacifica sp. nov., isolated from seawater of South Pacific Gyre.</title>
        <authorList>
            <person name="Gao X."/>
            <person name="Zhang Z."/>
            <person name="Dai X."/>
            <person name="Zhang X.H."/>
        </authorList>
    </citation>
    <scope>NUCLEOTIDE SEQUENCE [LARGE SCALE GENOMIC DNA]</scope>
    <source>
        <strain evidence="6 7">SW033</strain>
    </source>
</reference>
<dbReference type="OrthoDB" id="4174719at2"/>
<evidence type="ECO:0000313" key="7">
    <source>
        <dbReference type="Proteomes" id="UP000292372"/>
    </source>
</evidence>
<keyword evidence="2" id="KW-0560">Oxidoreductase</keyword>
<comment type="catalytic activity">
    <reaction evidence="3">
        <text>L-methionyl-[protein] + [thioredoxin]-disulfide + H2O = L-methionyl-(S)-S-oxide-[protein] + [thioredoxin]-dithiol</text>
        <dbReference type="Rhea" id="RHEA:14217"/>
        <dbReference type="Rhea" id="RHEA-COMP:10698"/>
        <dbReference type="Rhea" id="RHEA-COMP:10700"/>
        <dbReference type="Rhea" id="RHEA-COMP:12313"/>
        <dbReference type="Rhea" id="RHEA-COMP:12315"/>
        <dbReference type="ChEBI" id="CHEBI:15377"/>
        <dbReference type="ChEBI" id="CHEBI:16044"/>
        <dbReference type="ChEBI" id="CHEBI:29950"/>
        <dbReference type="ChEBI" id="CHEBI:44120"/>
        <dbReference type="ChEBI" id="CHEBI:50058"/>
        <dbReference type="EC" id="1.8.4.11"/>
    </reaction>
</comment>
<organism evidence="6 7">
    <name type="scientific">Hyunsoonleella pacifica</name>
    <dbReference type="NCBI Taxonomy" id="1080224"/>
    <lineage>
        <taxon>Bacteria</taxon>
        <taxon>Pseudomonadati</taxon>
        <taxon>Bacteroidota</taxon>
        <taxon>Flavobacteriia</taxon>
        <taxon>Flavobacteriales</taxon>
        <taxon>Flavobacteriaceae</taxon>
    </lineage>
</organism>
<dbReference type="SUPFAM" id="SSF55068">
    <property type="entry name" value="Peptide methionine sulfoxide reductase"/>
    <property type="match status" value="1"/>
</dbReference>
<dbReference type="Gene3D" id="3.30.1060.10">
    <property type="entry name" value="Peptide methionine sulphoxide reductase MsrA"/>
    <property type="match status" value="1"/>
</dbReference>
<sequence length="184" mass="21291">MKETTKIAFGGGCHWCTEAVFQSLLGVDKVEQGFVASSHNNSEFSEAVIVHYNEAKIPLSVLIEIHLHTHKSTSNHSMRAKYRSAVYTFSEEQKRVVASQLELLQFQFENKLITQILSFESFKASREQIQNYYYSNPEKPFCESFINPKLQILLSKFSKYTDKNKLKHLKDESRKIKHTEHQGS</sequence>
<evidence type="ECO:0000313" key="6">
    <source>
        <dbReference type="EMBL" id="TBN15616.1"/>
    </source>
</evidence>
<dbReference type="GO" id="GO:0008113">
    <property type="term" value="F:peptide-methionine (S)-S-oxide reductase activity"/>
    <property type="evidence" value="ECO:0007669"/>
    <property type="project" value="UniProtKB-EC"/>
</dbReference>
<dbReference type="AlphaFoldDB" id="A0A4Q9FQV4"/>
<keyword evidence="7" id="KW-1185">Reference proteome</keyword>
<comment type="catalytic activity">
    <reaction evidence="4">
        <text>[thioredoxin]-disulfide + L-methionine + H2O = L-methionine (S)-S-oxide + [thioredoxin]-dithiol</text>
        <dbReference type="Rhea" id="RHEA:19993"/>
        <dbReference type="Rhea" id="RHEA-COMP:10698"/>
        <dbReference type="Rhea" id="RHEA-COMP:10700"/>
        <dbReference type="ChEBI" id="CHEBI:15377"/>
        <dbReference type="ChEBI" id="CHEBI:29950"/>
        <dbReference type="ChEBI" id="CHEBI:50058"/>
        <dbReference type="ChEBI" id="CHEBI:57844"/>
        <dbReference type="ChEBI" id="CHEBI:58772"/>
        <dbReference type="EC" id="1.8.4.11"/>
    </reaction>
</comment>
<dbReference type="InterPro" id="IPR002569">
    <property type="entry name" value="Met_Sox_Rdtase_MsrA_dom"/>
</dbReference>
<dbReference type="EC" id="1.8.4.11" evidence="1"/>
<dbReference type="Proteomes" id="UP000292372">
    <property type="component" value="Unassembled WGS sequence"/>
</dbReference>
<gene>
    <name evidence="6" type="ORF">EYD46_10830</name>
</gene>
<accession>A0A4Q9FQV4</accession>
<evidence type="ECO:0000259" key="5">
    <source>
        <dbReference type="Pfam" id="PF01625"/>
    </source>
</evidence>
<comment type="caution">
    <text evidence="6">The sequence shown here is derived from an EMBL/GenBank/DDBJ whole genome shotgun (WGS) entry which is preliminary data.</text>
</comment>
<evidence type="ECO:0000256" key="1">
    <source>
        <dbReference type="ARBA" id="ARBA00012502"/>
    </source>
</evidence>
<feature type="domain" description="Peptide methionine sulphoxide reductase MsrA" evidence="5">
    <location>
        <begin position="6"/>
        <end position="142"/>
    </location>
</feature>
<dbReference type="Pfam" id="PF01625">
    <property type="entry name" value="PMSR"/>
    <property type="match status" value="1"/>
</dbReference>
<dbReference type="InterPro" id="IPR036509">
    <property type="entry name" value="Met_Sox_Rdtase_MsrA_sf"/>
</dbReference>
<evidence type="ECO:0000256" key="4">
    <source>
        <dbReference type="ARBA" id="ARBA00048782"/>
    </source>
</evidence>
<evidence type="ECO:0000256" key="3">
    <source>
        <dbReference type="ARBA" id="ARBA00047806"/>
    </source>
</evidence>
<protein>
    <recommendedName>
        <fullName evidence="1">peptide-methionine (S)-S-oxide reductase</fullName>
        <ecNumber evidence="1">1.8.4.11</ecNumber>
    </recommendedName>
</protein>
<dbReference type="EMBL" id="SIRS01000004">
    <property type="protein sequence ID" value="TBN15616.1"/>
    <property type="molecule type" value="Genomic_DNA"/>
</dbReference>
<dbReference type="RefSeq" id="WP_130937169.1">
    <property type="nucleotide sequence ID" value="NZ_BMEE01000003.1"/>
</dbReference>
<dbReference type="PANTHER" id="PTHR43774">
    <property type="entry name" value="PEPTIDE METHIONINE SULFOXIDE REDUCTASE"/>
    <property type="match status" value="1"/>
</dbReference>
<evidence type="ECO:0000256" key="2">
    <source>
        <dbReference type="ARBA" id="ARBA00023002"/>
    </source>
</evidence>
<dbReference type="PANTHER" id="PTHR43774:SF1">
    <property type="entry name" value="PEPTIDE METHIONINE SULFOXIDE REDUCTASE MSRA 2"/>
    <property type="match status" value="1"/>
</dbReference>
<proteinExistence type="predicted"/>